<protein>
    <submittedName>
        <fullName evidence="4">Spore germination lipoprotein GerD</fullName>
    </submittedName>
</protein>
<keyword evidence="4" id="KW-0449">Lipoprotein</keyword>
<proteinExistence type="predicted"/>
<name>A0ABU5JXX0_9BACI</name>
<keyword evidence="2" id="KW-0732">Signal</keyword>
<dbReference type="Pfam" id="PF17898">
    <property type="entry name" value="GerD"/>
    <property type="match status" value="1"/>
</dbReference>
<comment type="caution">
    <text evidence="4">The sequence shown here is derived from an EMBL/GenBank/DDBJ whole genome shotgun (WGS) entry which is preliminary data.</text>
</comment>
<sequence>MKRMLLILVSSILFITLVACAQGEEEKSELDYDQTKKMIVDILKTDQGKKAIQDVLTDEKMKQALILDETVVKKTIEDAMVSEKGQQFWEKLFKDPEFSAKFAKSMGKEQTTLMKTLLKDPEYQAGVIEIMKNPEVQKIIQQTMKSKEYRQYLQQVLTESAESPLFQVKMIDIISKAIEKAEKGGGAEKKEGGGEGGAQDEKQEQK</sequence>
<dbReference type="Proteomes" id="UP001291930">
    <property type="component" value="Unassembled WGS sequence"/>
</dbReference>
<feature type="domain" description="Spore germination GerD central core" evidence="3">
    <location>
        <begin position="65"/>
        <end position="177"/>
    </location>
</feature>
<feature type="signal peptide" evidence="2">
    <location>
        <begin position="1"/>
        <end position="21"/>
    </location>
</feature>
<dbReference type="EMBL" id="JAXOVW010000029">
    <property type="protein sequence ID" value="MDZ5608270.1"/>
    <property type="molecule type" value="Genomic_DNA"/>
</dbReference>
<accession>A0ABU5JXX0</accession>
<dbReference type="PROSITE" id="PS51257">
    <property type="entry name" value="PROKAR_LIPOPROTEIN"/>
    <property type="match status" value="1"/>
</dbReference>
<evidence type="ECO:0000256" key="1">
    <source>
        <dbReference type="SAM" id="MobiDB-lite"/>
    </source>
</evidence>
<evidence type="ECO:0000313" key="4">
    <source>
        <dbReference type="EMBL" id="MDZ5608270.1"/>
    </source>
</evidence>
<dbReference type="NCBIfam" id="NF040801">
    <property type="entry name" value="spore_GerD"/>
    <property type="match status" value="1"/>
</dbReference>
<feature type="chain" id="PRO_5046315793" evidence="2">
    <location>
        <begin position="22"/>
        <end position="206"/>
    </location>
</feature>
<evidence type="ECO:0000256" key="2">
    <source>
        <dbReference type="SAM" id="SignalP"/>
    </source>
</evidence>
<reference evidence="5" key="1">
    <citation type="submission" date="2023-11" db="EMBL/GenBank/DDBJ databases">
        <title>Genome Sequence of Bacillus pseudomycoides stain BUPM19.</title>
        <authorList>
            <person name="Farhat A."/>
        </authorList>
    </citation>
    <scope>NUCLEOTIDE SEQUENCE [LARGE SCALE GENOMIC DNA]</scope>
    <source>
        <strain evidence="5">BUPM19</strain>
    </source>
</reference>
<dbReference type="RefSeq" id="WP_374218104.1">
    <property type="nucleotide sequence ID" value="NZ_JAXOVW010000029.1"/>
</dbReference>
<evidence type="ECO:0000313" key="5">
    <source>
        <dbReference type="Proteomes" id="UP001291930"/>
    </source>
</evidence>
<gene>
    <name evidence="4" type="primary">gerD</name>
    <name evidence="4" type="ORF">U2I54_14505</name>
</gene>
<keyword evidence="5" id="KW-1185">Reference proteome</keyword>
<feature type="region of interest" description="Disordered" evidence="1">
    <location>
        <begin position="182"/>
        <end position="206"/>
    </location>
</feature>
<evidence type="ECO:0000259" key="3">
    <source>
        <dbReference type="Pfam" id="PF17898"/>
    </source>
</evidence>
<organism evidence="4 5">
    <name type="scientific">Bacillus bingmayongensis</name>
    <dbReference type="NCBI Taxonomy" id="1150157"/>
    <lineage>
        <taxon>Bacteria</taxon>
        <taxon>Bacillati</taxon>
        <taxon>Bacillota</taxon>
        <taxon>Bacilli</taxon>
        <taxon>Bacillales</taxon>
        <taxon>Bacillaceae</taxon>
        <taxon>Bacillus</taxon>
    </lineage>
</organism>
<dbReference type="InterPro" id="IPR041262">
    <property type="entry name" value="GerD_central"/>
</dbReference>